<evidence type="ECO:0000313" key="3">
    <source>
        <dbReference type="Proteomes" id="UP000321734"/>
    </source>
</evidence>
<evidence type="ECO:0000259" key="1">
    <source>
        <dbReference type="Pfam" id="PF23947"/>
    </source>
</evidence>
<gene>
    <name evidence="2" type="ORF">ES711_10825</name>
</gene>
<dbReference type="AlphaFoldDB" id="A0A5C7AIU7"/>
<name>A0A5C7AIU7_9FLAO</name>
<sequence>MKLTPKIARILLRLTKGETIPASAAKSPVVSELIAENILLQKGKHRKTLTLSNQKALFVFLSNQLQIHNLEDYITALDNEESSRADFVKVATDSKTSKERAFKGFLINAYDHINATLNAKEYPISPHNGSFAFIYDYENFRIPEDITIVGVENARNFRHIQEQRYLFKDINPLFISRYPQSQHKDVISWLKIIPNRYLHFGDFDLAGIGIYLNEYKVHLQDRSQFFIPSNIQELIHQFGNRQRYNNQIRNFDVEIATEPLLDHLLKIIETEKKGLDQEYFIQTLKKL</sequence>
<reference evidence="2 3" key="1">
    <citation type="submission" date="2019-08" db="EMBL/GenBank/DDBJ databases">
        <title>Genome sequence of Gelidibacter salicanalis IC162T.</title>
        <authorList>
            <person name="Bowman J.P."/>
        </authorList>
    </citation>
    <scope>NUCLEOTIDE SEQUENCE [LARGE SCALE GENOMIC DNA]</scope>
    <source>
        <strain evidence="2 3">IC162</strain>
    </source>
</reference>
<dbReference type="EMBL" id="VORX01000004">
    <property type="protein sequence ID" value="TXE07914.1"/>
    <property type="molecule type" value="Genomic_DNA"/>
</dbReference>
<dbReference type="Proteomes" id="UP000321734">
    <property type="component" value="Unassembled WGS sequence"/>
</dbReference>
<dbReference type="Pfam" id="PF23947">
    <property type="entry name" value="DUF7281"/>
    <property type="match status" value="1"/>
</dbReference>
<accession>A0A5C7AIU7</accession>
<feature type="domain" description="DUF7281" evidence="1">
    <location>
        <begin position="144"/>
        <end position="282"/>
    </location>
</feature>
<dbReference type="OrthoDB" id="9811427at2"/>
<dbReference type="InterPro" id="IPR055705">
    <property type="entry name" value="DUF7281"/>
</dbReference>
<organism evidence="2 3">
    <name type="scientific">Gelidibacter salicanalis</name>
    <dbReference type="NCBI Taxonomy" id="291193"/>
    <lineage>
        <taxon>Bacteria</taxon>
        <taxon>Pseudomonadati</taxon>
        <taxon>Bacteroidota</taxon>
        <taxon>Flavobacteriia</taxon>
        <taxon>Flavobacteriales</taxon>
        <taxon>Flavobacteriaceae</taxon>
        <taxon>Gelidibacter</taxon>
    </lineage>
</organism>
<comment type="caution">
    <text evidence="2">The sequence shown here is derived from an EMBL/GenBank/DDBJ whole genome shotgun (WGS) entry which is preliminary data.</text>
</comment>
<evidence type="ECO:0000313" key="2">
    <source>
        <dbReference type="EMBL" id="TXE07914.1"/>
    </source>
</evidence>
<proteinExistence type="predicted"/>
<dbReference type="RefSeq" id="WP_146893311.1">
    <property type="nucleotide sequence ID" value="NZ_VORX01000004.1"/>
</dbReference>
<protein>
    <recommendedName>
        <fullName evidence="1">DUF7281 domain-containing protein</fullName>
    </recommendedName>
</protein>
<keyword evidence="3" id="KW-1185">Reference proteome</keyword>